<dbReference type="EMBL" id="DS268139">
    <property type="protein sequence ID" value="KMU75323.1"/>
    <property type="molecule type" value="Genomic_DNA"/>
</dbReference>
<accession>A0A0J8QVI7</accession>
<sequence>MGSISQQALSVHACTAPATLFILYDIKQCSFSAGQLTAAVRANPKRAFHIAKGEQGKSDAQPQRPSLEAPDSCQGYLEFLQSTDDFCGRHSSPVFTFVSAYASASG</sequence>
<protein>
    <submittedName>
        <fullName evidence="1">Uncharacterized protein</fullName>
    </submittedName>
</protein>
<name>A0A0J8QVI7_COCIT</name>
<organism evidence="1 2">
    <name type="scientific">Coccidioides immitis RMSCC 3703</name>
    <dbReference type="NCBI Taxonomy" id="454286"/>
    <lineage>
        <taxon>Eukaryota</taxon>
        <taxon>Fungi</taxon>
        <taxon>Dikarya</taxon>
        <taxon>Ascomycota</taxon>
        <taxon>Pezizomycotina</taxon>
        <taxon>Eurotiomycetes</taxon>
        <taxon>Eurotiomycetidae</taxon>
        <taxon>Onygenales</taxon>
        <taxon>Onygenaceae</taxon>
        <taxon>Coccidioides</taxon>
    </lineage>
</organism>
<evidence type="ECO:0000313" key="1">
    <source>
        <dbReference type="EMBL" id="KMU75323.1"/>
    </source>
</evidence>
<dbReference type="AlphaFoldDB" id="A0A0J8QVI7"/>
<evidence type="ECO:0000313" key="2">
    <source>
        <dbReference type="Proteomes" id="UP000054559"/>
    </source>
</evidence>
<proteinExistence type="predicted"/>
<dbReference type="Proteomes" id="UP000054559">
    <property type="component" value="Unassembled WGS sequence"/>
</dbReference>
<reference evidence="2" key="1">
    <citation type="journal article" date="2010" name="Genome Res.">
        <title>Population genomic sequencing of Coccidioides fungi reveals recent hybridization and transposon control.</title>
        <authorList>
            <person name="Neafsey D.E."/>
            <person name="Barker B.M."/>
            <person name="Sharpton T.J."/>
            <person name="Stajich J.E."/>
            <person name="Park D.J."/>
            <person name="Whiston E."/>
            <person name="Hung C.-Y."/>
            <person name="McMahan C."/>
            <person name="White J."/>
            <person name="Sykes S."/>
            <person name="Heiman D."/>
            <person name="Young S."/>
            <person name="Zeng Q."/>
            <person name="Abouelleil A."/>
            <person name="Aftuck L."/>
            <person name="Bessette D."/>
            <person name="Brown A."/>
            <person name="FitzGerald M."/>
            <person name="Lui A."/>
            <person name="Macdonald J.P."/>
            <person name="Priest M."/>
            <person name="Orbach M.J."/>
            <person name="Galgiani J.N."/>
            <person name="Kirkland T.N."/>
            <person name="Cole G.T."/>
            <person name="Birren B.W."/>
            <person name="Henn M.R."/>
            <person name="Taylor J.W."/>
            <person name="Rounsley S.D."/>
        </authorList>
    </citation>
    <scope>NUCLEOTIDE SEQUENCE [LARGE SCALE GENOMIC DNA]</scope>
    <source>
        <strain evidence="2">RMSCC 3703</strain>
    </source>
</reference>
<gene>
    <name evidence="1" type="ORF">CISG_04742</name>
</gene>